<gene>
    <name evidence="5" type="ORF">Pan216_43850</name>
</gene>
<reference evidence="5 6" key="1">
    <citation type="submission" date="2019-02" db="EMBL/GenBank/DDBJ databases">
        <title>Deep-cultivation of Planctomycetes and their phenomic and genomic characterization uncovers novel biology.</title>
        <authorList>
            <person name="Wiegand S."/>
            <person name="Jogler M."/>
            <person name="Boedeker C."/>
            <person name="Pinto D."/>
            <person name="Vollmers J."/>
            <person name="Rivas-Marin E."/>
            <person name="Kohn T."/>
            <person name="Peeters S.H."/>
            <person name="Heuer A."/>
            <person name="Rast P."/>
            <person name="Oberbeckmann S."/>
            <person name="Bunk B."/>
            <person name="Jeske O."/>
            <person name="Meyerdierks A."/>
            <person name="Storesund J.E."/>
            <person name="Kallscheuer N."/>
            <person name="Luecker S."/>
            <person name="Lage O.M."/>
            <person name="Pohl T."/>
            <person name="Merkel B.J."/>
            <person name="Hornburger P."/>
            <person name="Mueller R.-W."/>
            <person name="Bruemmer F."/>
            <person name="Labrenz M."/>
            <person name="Spormann A.M."/>
            <person name="Op den Camp H."/>
            <person name="Overmann J."/>
            <person name="Amann R."/>
            <person name="Jetten M.S.M."/>
            <person name="Mascher T."/>
            <person name="Medema M.H."/>
            <person name="Devos D.P."/>
            <person name="Kaster A.-K."/>
            <person name="Ovreas L."/>
            <person name="Rohde M."/>
            <person name="Galperin M.Y."/>
            <person name="Jogler C."/>
        </authorList>
    </citation>
    <scope>NUCLEOTIDE SEQUENCE [LARGE SCALE GENOMIC DNA]</scope>
    <source>
        <strain evidence="5 6">Pan216</strain>
    </source>
</reference>
<feature type="signal peptide" evidence="3">
    <location>
        <begin position="1"/>
        <end position="30"/>
    </location>
</feature>
<name>A0A518B962_9BACT</name>
<evidence type="ECO:0000313" key="5">
    <source>
        <dbReference type="EMBL" id="QDU63505.1"/>
    </source>
</evidence>
<dbReference type="Proteomes" id="UP000317093">
    <property type="component" value="Chromosome"/>
</dbReference>
<dbReference type="EC" id="3.1.6.1" evidence="5"/>
<dbReference type="AlphaFoldDB" id="A0A518B962"/>
<protein>
    <submittedName>
        <fullName evidence="5">Arylsulfatase</fullName>
        <ecNumber evidence="5">3.1.6.1</ecNumber>
    </submittedName>
</protein>
<dbReference type="GO" id="GO:0004065">
    <property type="term" value="F:arylsulfatase activity"/>
    <property type="evidence" value="ECO:0007669"/>
    <property type="project" value="UniProtKB-EC"/>
</dbReference>
<dbReference type="KEGG" id="knv:Pan216_43850"/>
<keyword evidence="6" id="KW-1185">Reference proteome</keyword>
<comment type="similarity">
    <text evidence="1">Belongs to the sulfatase family.</text>
</comment>
<dbReference type="SUPFAM" id="SSF53649">
    <property type="entry name" value="Alkaline phosphatase-like"/>
    <property type="match status" value="1"/>
</dbReference>
<evidence type="ECO:0000256" key="3">
    <source>
        <dbReference type="SAM" id="SignalP"/>
    </source>
</evidence>
<dbReference type="SUPFAM" id="SSF48371">
    <property type="entry name" value="ARM repeat"/>
    <property type="match status" value="1"/>
</dbReference>
<evidence type="ECO:0000256" key="2">
    <source>
        <dbReference type="ARBA" id="ARBA00022801"/>
    </source>
</evidence>
<dbReference type="InterPro" id="IPR017850">
    <property type="entry name" value="Alkaline_phosphatase_core_sf"/>
</dbReference>
<dbReference type="InterPro" id="IPR011989">
    <property type="entry name" value="ARM-like"/>
</dbReference>
<evidence type="ECO:0000313" key="6">
    <source>
        <dbReference type="Proteomes" id="UP000317093"/>
    </source>
</evidence>
<sequence length="629" mass="70598" precursor="true">MSTFHGKSPTTIALTLAMLASLAFAPSANADQKTERPNILWITSEDNGPHLGCYGDDYADTPNIDGLASEGLIYLNCWSTAPVCAPARTTLISGLYPPSTGSEHMRSMTQLPKSFKMYPVYLREAGYYCTNNRKEDYNLAKDGKVWDESGKNAHWKNRKSGQPFFAIFNYTVSHESQLRKRPHKAIHDPAKVRVPAYHPDTPEVRQDWAQYYDKLTEMDALVGKTLNELDKDGLKDDTIVFYYGDHGSGMPRSKRWPYNSGLQVPLVVHVPEKFKDLAPKGYKPGGTTDQLVGFVDFAPTLLSIAGIKPPKQLQGHAFMGKYPAPEQDFLFGFRGRMDERYDLVRTARDKRYVYIRNYMPHKIYGQHVSYMFQTPTTQVWKKLHDEGKLNAAQSHFWNTKPPEELYDLKTDPDEVNNLASSPEHQRILARLRKAQRDKALEIRDVGFLPEGEIHERSQGSTPYEMGHDSDQYPLDRILAMAEKASMLKEESTPDLIAALDDADSAVRYWGALGLLMRGSAGVEKGHEQLEASLKDKSPYVRIVAADALGQYGDKADVKQAMTTLLKEADQRNSGVYAAILAFNAIDQLGDKAKPFKKQIAALPEKIPSVKGRPSGYVGRLKEKTLADLN</sequence>
<dbReference type="Gene3D" id="1.25.10.10">
    <property type="entry name" value="Leucine-rich Repeat Variant"/>
    <property type="match status" value="1"/>
</dbReference>
<dbReference type="InterPro" id="IPR016024">
    <property type="entry name" value="ARM-type_fold"/>
</dbReference>
<dbReference type="Gene3D" id="3.40.720.10">
    <property type="entry name" value="Alkaline Phosphatase, subunit A"/>
    <property type="match status" value="1"/>
</dbReference>
<keyword evidence="3" id="KW-0732">Signal</keyword>
<dbReference type="InterPro" id="IPR050738">
    <property type="entry name" value="Sulfatase"/>
</dbReference>
<dbReference type="PANTHER" id="PTHR42693">
    <property type="entry name" value="ARYLSULFATASE FAMILY MEMBER"/>
    <property type="match status" value="1"/>
</dbReference>
<dbReference type="EMBL" id="CP036279">
    <property type="protein sequence ID" value="QDU63505.1"/>
    <property type="molecule type" value="Genomic_DNA"/>
</dbReference>
<accession>A0A518B962</accession>
<evidence type="ECO:0000259" key="4">
    <source>
        <dbReference type="Pfam" id="PF00884"/>
    </source>
</evidence>
<proteinExistence type="inferred from homology"/>
<evidence type="ECO:0000256" key="1">
    <source>
        <dbReference type="ARBA" id="ARBA00008779"/>
    </source>
</evidence>
<dbReference type="Pfam" id="PF00884">
    <property type="entry name" value="Sulfatase"/>
    <property type="match status" value="1"/>
</dbReference>
<keyword evidence="2 5" id="KW-0378">Hydrolase</keyword>
<feature type="chain" id="PRO_5022176054" evidence="3">
    <location>
        <begin position="31"/>
        <end position="629"/>
    </location>
</feature>
<dbReference type="InterPro" id="IPR000917">
    <property type="entry name" value="Sulfatase_N"/>
</dbReference>
<dbReference type="RefSeq" id="WP_419192799.1">
    <property type="nucleotide sequence ID" value="NZ_CP036279.1"/>
</dbReference>
<dbReference type="Pfam" id="PF13646">
    <property type="entry name" value="HEAT_2"/>
    <property type="match status" value="1"/>
</dbReference>
<dbReference type="PANTHER" id="PTHR42693:SF53">
    <property type="entry name" value="ENDO-4-O-SULFATASE"/>
    <property type="match status" value="1"/>
</dbReference>
<feature type="domain" description="Sulfatase N-terminal" evidence="4">
    <location>
        <begin position="37"/>
        <end position="307"/>
    </location>
</feature>
<organism evidence="5 6">
    <name type="scientific">Kolteria novifilia</name>
    <dbReference type="NCBI Taxonomy" id="2527975"/>
    <lineage>
        <taxon>Bacteria</taxon>
        <taxon>Pseudomonadati</taxon>
        <taxon>Planctomycetota</taxon>
        <taxon>Planctomycetia</taxon>
        <taxon>Kolteriales</taxon>
        <taxon>Kolteriaceae</taxon>
        <taxon>Kolteria</taxon>
    </lineage>
</organism>
<dbReference type="CDD" id="cd16027">
    <property type="entry name" value="SGSH"/>
    <property type="match status" value="1"/>
</dbReference>